<evidence type="ECO:0000256" key="2">
    <source>
        <dbReference type="ARBA" id="ARBA00022694"/>
    </source>
</evidence>
<comment type="caution">
    <text evidence="9">The sequence shown here is derived from an EMBL/GenBank/DDBJ whole genome shotgun (WGS) entry which is preliminary data.</text>
</comment>
<evidence type="ECO:0000256" key="7">
    <source>
        <dbReference type="RuleBase" id="RU003792"/>
    </source>
</evidence>
<dbReference type="PIRSF" id="PIRSF001430">
    <property type="entry name" value="tRNA_psdUrid_synth"/>
    <property type="match status" value="1"/>
</dbReference>
<accession>W9GN00</accession>
<feature type="domain" description="Pseudouridine synthase I TruA alpha/beta" evidence="8">
    <location>
        <begin position="156"/>
        <end position="258"/>
    </location>
</feature>
<comment type="caution">
    <text evidence="4">Lacks conserved residue(s) required for the propagation of feature annotation.</text>
</comment>
<evidence type="ECO:0000256" key="3">
    <source>
        <dbReference type="ARBA" id="ARBA00023235"/>
    </source>
</evidence>
<feature type="active site" description="Nucleophile" evidence="4 5">
    <location>
        <position position="53"/>
    </location>
</feature>
<dbReference type="NCBIfam" id="TIGR00071">
    <property type="entry name" value="hisT_truA"/>
    <property type="match status" value="1"/>
</dbReference>
<evidence type="ECO:0000256" key="6">
    <source>
        <dbReference type="PIRSR" id="PIRSR001430-2"/>
    </source>
</evidence>
<dbReference type="GO" id="GO:0160147">
    <property type="term" value="F:tRNA pseudouridine(38-40) synthase activity"/>
    <property type="evidence" value="ECO:0007669"/>
    <property type="project" value="UniProtKB-EC"/>
</dbReference>
<dbReference type="InterPro" id="IPR020095">
    <property type="entry name" value="PsdUridine_synth_TruA_C"/>
</dbReference>
<evidence type="ECO:0000259" key="8">
    <source>
        <dbReference type="Pfam" id="PF01416"/>
    </source>
</evidence>
<keyword evidence="2 4" id="KW-0819">tRNA processing</keyword>
<sequence length="284" mass="31138">MRLRLDLAYDGTDFSGWAAQPDRRTVEGVLTAALTTLFRSAERVRLTVAGRTDAGVHARGQVAHVDVDPEALALLPGRSTRTPEQALVSRLSGILPDDVVVRDVTRAPAGFDARFAALERRYCYRIADPDAVRDPLRRRDTVGWRRPLDVDAMNAASRGLVGLRDFAAFCKRREGATTIRTLLEFSWRRLPDGVLAATVRADAFCHSMVRSLVGAVVPVGEGRRGVEWPAQAQGRGVRASEVLVMPAHGLSLEEVRYPPDAELAVRAEQARARRDGADGQRRGL</sequence>
<dbReference type="Proteomes" id="UP000019494">
    <property type="component" value="Unassembled WGS sequence"/>
</dbReference>
<dbReference type="FunFam" id="3.30.70.580:FF:000008">
    <property type="entry name" value="tRNA pseudouridine synthase A"/>
    <property type="match status" value="1"/>
</dbReference>
<reference evidence="10" key="1">
    <citation type="submission" date="2013-08" db="EMBL/GenBank/DDBJ databases">
        <title>Intrasporangium oryzae NRRL B-24470.</title>
        <authorList>
            <person name="Liu H."/>
            <person name="Wang G."/>
        </authorList>
    </citation>
    <scope>NUCLEOTIDE SEQUENCE [LARGE SCALE GENOMIC DNA]</scope>
    <source>
        <strain evidence="10">Q5-1</strain>
    </source>
</reference>
<dbReference type="PANTHER" id="PTHR11142">
    <property type="entry name" value="PSEUDOURIDYLATE SYNTHASE"/>
    <property type="match status" value="1"/>
</dbReference>
<comment type="catalytic activity">
    <reaction evidence="4 7">
        <text>uridine(38/39/40) in tRNA = pseudouridine(38/39/40) in tRNA</text>
        <dbReference type="Rhea" id="RHEA:22376"/>
        <dbReference type="Rhea" id="RHEA-COMP:10085"/>
        <dbReference type="Rhea" id="RHEA-COMP:10087"/>
        <dbReference type="ChEBI" id="CHEBI:65314"/>
        <dbReference type="ChEBI" id="CHEBI:65315"/>
        <dbReference type="EC" id="5.4.99.12"/>
    </reaction>
</comment>
<dbReference type="HAMAP" id="MF_00171">
    <property type="entry name" value="TruA"/>
    <property type="match status" value="1"/>
</dbReference>
<dbReference type="Gene3D" id="3.30.70.660">
    <property type="entry name" value="Pseudouridine synthase I, catalytic domain, C-terminal subdomain"/>
    <property type="match status" value="1"/>
</dbReference>
<dbReference type="InterPro" id="IPR020094">
    <property type="entry name" value="TruA/RsuA/RluB/E/F_N"/>
</dbReference>
<comment type="function">
    <text evidence="4">Formation of pseudouridine at positions 38, 39 and 40 in the anticodon stem and loop of transfer RNAs.</text>
</comment>
<proteinExistence type="inferred from homology"/>
<dbReference type="AlphaFoldDB" id="W9GN00"/>
<gene>
    <name evidence="4" type="primary">truA</name>
    <name evidence="9" type="ORF">N864_21480</name>
</gene>
<dbReference type="InterPro" id="IPR020097">
    <property type="entry name" value="PsdUridine_synth_TruA_a/b_dom"/>
</dbReference>
<dbReference type="InterPro" id="IPR020103">
    <property type="entry name" value="PsdUridine_synth_cat_dom_sf"/>
</dbReference>
<comment type="similarity">
    <text evidence="1 4 7">Belongs to the tRNA pseudouridine synthase TruA family.</text>
</comment>
<dbReference type="GO" id="GO:0003723">
    <property type="term" value="F:RNA binding"/>
    <property type="evidence" value="ECO:0007669"/>
    <property type="project" value="InterPro"/>
</dbReference>
<dbReference type="EMBL" id="AWQS01000128">
    <property type="protein sequence ID" value="EWT05274.1"/>
    <property type="molecule type" value="Genomic_DNA"/>
</dbReference>
<evidence type="ECO:0000256" key="1">
    <source>
        <dbReference type="ARBA" id="ARBA00009375"/>
    </source>
</evidence>
<evidence type="ECO:0000256" key="5">
    <source>
        <dbReference type="PIRSR" id="PIRSR001430-1"/>
    </source>
</evidence>
<feature type="binding site" evidence="4 6">
    <location>
        <position position="122"/>
    </location>
    <ligand>
        <name>substrate</name>
    </ligand>
</feature>
<dbReference type="Gene3D" id="3.30.70.580">
    <property type="entry name" value="Pseudouridine synthase I, catalytic domain, N-terminal subdomain"/>
    <property type="match status" value="1"/>
</dbReference>
<dbReference type="PATRIC" id="fig|584657.3.peg.2843"/>
<dbReference type="EC" id="5.4.99.12" evidence="4"/>
<dbReference type="FunFam" id="3.30.70.660:FF:000003">
    <property type="entry name" value="tRNA pseudouridine synthase A"/>
    <property type="match status" value="1"/>
</dbReference>
<feature type="domain" description="Pseudouridine synthase I TruA alpha/beta" evidence="8">
    <location>
        <begin position="8"/>
        <end position="83"/>
    </location>
</feature>
<keyword evidence="10" id="KW-1185">Reference proteome</keyword>
<dbReference type="PANTHER" id="PTHR11142:SF0">
    <property type="entry name" value="TRNA PSEUDOURIDINE SYNTHASE-LIKE 1"/>
    <property type="match status" value="1"/>
</dbReference>
<dbReference type="SUPFAM" id="SSF55120">
    <property type="entry name" value="Pseudouridine synthase"/>
    <property type="match status" value="1"/>
</dbReference>
<dbReference type="Pfam" id="PF01416">
    <property type="entry name" value="PseudoU_synth_1"/>
    <property type="match status" value="2"/>
</dbReference>
<protein>
    <recommendedName>
        <fullName evidence="4">tRNA pseudouridine synthase A</fullName>
        <ecNumber evidence="4">5.4.99.12</ecNumber>
    </recommendedName>
    <alternativeName>
        <fullName evidence="4">tRNA pseudouridine(38-40) synthase</fullName>
    </alternativeName>
    <alternativeName>
        <fullName evidence="4">tRNA pseudouridylate synthase I</fullName>
    </alternativeName>
    <alternativeName>
        <fullName evidence="4">tRNA-uridine isomerase I</fullName>
    </alternativeName>
</protein>
<keyword evidence="3 4" id="KW-0413">Isomerase</keyword>
<evidence type="ECO:0000313" key="9">
    <source>
        <dbReference type="EMBL" id="EWT05274.1"/>
    </source>
</evidence>
<evidence type="ECO:0000256" key="4">
    <source>
        <dbReference type="HAMAP-Rule" id="MF_00171"/>
    </source>
</evidence>
<dbReference type="InterPro" id="IPR001406">
    <property type="entry name" value="PsdUridine_synth_TruA"/>
</dbReference>
<name>W9GN00_9MICO</name>
<evidence type="ECO:0000313" key="10">
    <source>
        <dbReference type="Proteomes" id="UP000019494"/>
    </source>
</evidence>
<comment type="subunit">
    <text evidence="4">Homodimer.</text>
</comment>
<dbReference type="GO" id="GO:0031119">
    <property type="term" value="P:tRNA pseudouridine synthesis"/>
    <property type="evidence" value="ECO:0007669"/>
    <property type="project" value="UniProtKB-UniRule"/>
</dbReference>
<dbReference type="CDD" id="cd02570">
    <property type="entry name" value="PseudoU_synth_EcTruA"/>
    <property type="match status" value="1"/>
</dbReference>
<organism evidence="9 10">
    <name type="scientific">Intrasporangium chromatireducens Q5-1</name>
    <dbReference type="NCBI Taxonomy" id="584657"/>
    <lineage>
        <taxon>Bacteria</taxon>
        <taxon>Bacillati</taxon>
        <taxon>Actinomycetota</taxon>
        <taxon>Actinomycetes</taxon>
        <taxon>Micrococcales</taxon>
        <taxon>Intrasporangiaceae</taxon>
        <taxon>Intrasporangium</taxon>
    </lineage>
</organism>